<name>E6SMA3_THEM7</name>
<gene>
    <name evidence="2" type="ordered locus">Tmar_1349</name>
</gene>
<dbReference type="KEGG" id="tmr:Tmar_1349"/>
<evidence type="ECO:0000313" key="3">
    <source>
        <dbReference type="Proteomes" id="UP000008915"/>
    </source>
</evidence>
<dbReference type="Pfam" id="PF08282">
    <property type="entry name" value="Hydrolase_3"/>
    <property type="match status" value="2"/>
</dbReference>
<proteinExistence type="predicted"/>
<reference evidence="3" key="2">
    <citation type="journal article" date="2010" name="Stand. Genomic Sci.">
        <title>Complete genome sequence of Thermaerobacter marianensis type strain (7p75aT).</title>
        <authorList>
            <person name="Han C."/>
            <person name="Gu W."/>
            <person name="Zhang X."/>
            <person name="Lapidus A."/>
            <person name="Nolan M."/>
            <person name="Copeland A."/>
            <person name="Lucas S."/>
            <person name="Glavina Del Rio T."/>
            <person name="Tice H."/>
            <person name="Cheng J."/>
            <person name="Tapia R."/>
            <person name="Goodwin L."/>
            <person name="Pitluck S."/>
            <person name="Pagani I."/>
            <person name="Ivanova N."/>
            <person name="Mavromatis K."/>
            <person name="Mikhailova N."/>
            <person name="Pati A."/>
            <person name="Chen A."/>
            <person name="Palaniappan K."/>
            <person name="Land M."/>
            <person name="Hauser L."/>
            <person name="Chang Y."/>
            <person name="Jeffries C."/>
            <person name="Schneider S."/>
            <person name="Rohde M."/>
            <person name="Goker M."/>
            <person name="Pukall R."/>
            <person name="Woyke T."/>
            <person name="Bristow J."/>
            <person name="Eisen J."/>
            <person name="Markowitz V."/>
            <person name="Hugenholtz P."/>
            <person name="Kyrpides N."/>
            <person name="Klenk H."/>
            <person name="Detter J."/>
        </authorList>
    </citation>
    <scope>NUCLEOTIDE SEQUENCE [LARGE SCALE GENOMIC DNA]</scope>
    <source>
        <strain evidence="3">ATCC 700841 / DSM 12885 / JCM 10246 / 7p75a</strain>
    </source>
</reference>
<evidence type="ECO:0000256" key="1">
    <source>
        <dbReference type="SAM" id="MobiDB-lite"/>
    </source>
</evidence>
<dbReference type="PROSITE" id="PS01229">
    <property type="entry name" value="COF_2"/>
    <property type="match status" value="1"/>
</dbReference>
<feature type="region of interest" description="Disordered" evidence="1">
    <location>
        <begin position="1"/>
        <end position="32"/>
    </location>
</feature>
<feature type="compositionally biased region" description="Pro residues" evidence="1">
    <location>
        <begin position="209"/>
        <end position="220"/>
    </location>
</feature>
<accession>E6SMA3</accession>
<dbReference type="AlphaFoldDB" id="E6SMA3"/>
<dbReference type="HOGENOM" id="CLU_044146_0_3_9"/>
<sequence length="369" mass="38157">MTAAGAPRPHPAPPRHRSGKINGMSDRQNVPDLPADVDWSAFAIVAVDLDGTAAGPDGRVSPEGLRALQAAEQSGLHPVIVTGRALPAAMGVWLRAGLSRPVIACGGALVTWPTAGRALRERPLDPAVVDRALQCARDLDLIPFLYGASSIVTDRRSTWRDRLAHLNEIPIAVHPAAERDAGAGLPPGGPAAAPAPVPAPETAPASAPADPPAGDPPVPAVPAEAGAGPGGLAAWHRGHVYKVVLATDPERAGAVRPAVEEGLRGLEACCVATLPGLLEIVRPDATKEAALEDLCRMLGVPRQRVMAIGDGENDLGMIRWAGFGVAMANARPEVRAAARLVIGHHAEEGVARFLQAVVARRAERRGEGG</sequence>
<dbReference type="GO" id="GO:0000287">
    <property type="term" value="F:magnesium ion binding"/>
    <property type="evidence" value="ECO:0007669"/>
    <property type="project" value="TreeGrafter"/>
</dbReference>
<reference evidence="2 3" key="1">
    <citation type="journal article" date="2010" name="Stand. Genomic Sci.">
        <title>Complete genome sequence of Thermaerobacter marianensis type strain (7p75a).</title>
        <authorList>
            <person name="Han C."/>
            <person name="Gu W."/>
            <person name="Zhang X."/>
            <person name="Lapidus A."/>
            <person name="Nolan M."/>
            <person name="Copeland A."/>
            <person name="Lucas S."/>
            <person name="Del Rio T.G."/>
            <person name="Tice H."/>
            <person name="Cheng J.F."/>
            <person name="Tapia R."/>
            <person name="Goodwin L."/>
            <person name="Pitluck S."/>
            <person name="Pagani I."/>
            <person name="Ivanova N."/>
            <person name="Mavromatis K."/>
            <person name="Mikhailova N."/>
            <person name="Pati A."/>
            <person name="Chen A."/>
            <person name="Palaniappan K."/>
            <person name="Land M."/>
            <person name="Hauser L."/>
            <person name="Chang Y.J."/>
            <person name="Jeffries C.D."/>
            <person name="Schneider S."/>
            <person name="Rohde M."/>
            <person name="Goker M."/>
            <person name="Pukall R."/>
            <person name="Woyke T."/>
            <person name="Bristow J."/>
            <person name="Eisen J.A."/>
            <person name="Markowitz V."/>
            <person name="Hugenholtz P."/>
            <person name="Kyrpides N.C."/>
            <person name="Klenk H.P."/>
            <person name="Detter J.C."/>
        </authorList>
    </citation>
    <scope>NUCLEOTIDE SEQUENCE [LARGE SCALE GENOMIC DNA]</scope>
    <source>
        <strain evidence="3">ATCC 700841 / DSM 12885 / JCM 10246 / 7p75a</strain>
    </source>
</reference>
<feature type="region of interest" description="Disordered" evidence="1">
    <location>
        <begin position="179"/>
        <end position="225"/>
    </location>
</feature>
<protein>
    <submittedName>
        <fullName evidence="2">Cof-like hydrolase</fullName>
    </submittedName>
</protein>
<feature type="compositionally biased region" description="Pro residues" evidence="1">
    <location>
        <begin position="187"/>
        <end position="201"/>
    </location>
</feature>
<dbReference type="PANTHER" id="PTHR10000:SF8">
    <property type="entry name" value="HAD SUPERFAMILY HYDROLASE-LIKE, TYPE 3"/>
    <property type="match status" value="1"/>
</dbReference>
<dbReference type="eggNOG" id="COG0561">
    <property type="taxonomic scope" value="Bacteria"/>
</dbReference>
<dbReference type="Gene3D" id="3.30.1240.10">
    <property type="match status" value="2"/>
</dbReference>
<dbReference type="GO" id="GO:0016791">
    <property type="term" value="F:phosphatase activity"/>
    <property type="evidence" value="ECO:0007669"/>
    <property type="project" value="TreeGrafter"/>
</dbReference>
<keyword evidence="3" id="KW-1185">Reference proteome</keyword>
<keyword evidence="2" id="KW-0378">Hydrolase</keyword>
<dbReference type="SUPFAM" id="SSF56784">
    <property type="entry name" value="HAD-like"/>
    <property type="match status" value="1"/>
</dbReference>
<dbReference type="GO" id="GO:0005829">
    <property type="term" value="C:cytosol"/>
    <property type="evidence" value="ECO:0007669"/>
    <property type="project" value="TreeGrafter"/>
</dbReference>
<dbReference type="EMBL" id="CP002344">
    <property type="protein sequence ID" value="ADU51462.1"/>
    <property type="molecule type" value="Genomic_DNA"/>
</dbReference>
<organism evidence="2 3">
    <name type="scientific">Thermaerobacter marianensis (strain ATCC 700841 / DSM 12885 / JCM 10246 / 7p75a)</name>
    <dbReference type="NCBI Taxonomy" id="644966"/>
    <lineage>
        <taxon>Bacteria</taxon>
        <taxon>Bacillati</taxon>
        <taxon>Bacillota</taxon>
        <taxon>Clostridia</taxon>
        <taxon>Eubacteriales</taxon>
        <taxon>Clostridiales Family XVII. Incertae Sedis</taxon>
        <taxon>Thermaerobacter</taxon>
    </lineage>
</organism>
<dbReference type="STRING" id="644966.Tmar_1349"/>
<dbReference type="Gene3D" id="3.40.50.1000">
    <property type="entry name" value="HAD superfamily/HAD-like"/>
    <property type="match status" value="2"/>
</dbReference>
<evidence type="ECO:0000313" key="2">
    <source>
        <dbReference type="EMBL" id="ADU51462.1"/>
    </source>
</evidence>
<dbReference type="InterPro" id="IPR023214">
    <property type="entry name" value="HAD_sf"/>
</dbReference>
<dbReference type="Proteomes" id="UP000008915">
    <property type="component" value="Chromosome"/>
</dbReference>
<dbReference type="InterPro" id="IPR036412">
    <property type="entry name" value="HAD-like_sf"/>
</dbReference>
<dbReference type="PANTHER" id="PTHR10000">
    <property type="entry name" value="PHOSPHOSERINE PHOSPHATASE"/>
    <property type="match status" value="1"/>
</dbReference>